<evidence type="ECO:0000313" key="26">
    <source>
        <dbReference type="Proteomes" id="UP000077755"/>
    </source>
</evidence>
<evidence type="ECO:0000259" key="23">
    <source>
        <dbReference type="PROSITE" id="PS50927"/>
    </source>
</evidence>
<keyword evidence="3" id="KW-0245">EGF-like domain</keyword>
<dbReference type="KEGG" id="dcr:108212773"/>
<dbReference type="PIRSF" id="PIRSF000641">
    <property type="entry name" value="SRK"/>
    <property type="match status" value="1"/>
</dbReference>
<evidence type="ECO:0000256" key="15">
    <source>
        <dbReference type="ARBA" id="ARBA00023180"/>
    </source>
</evidence>
<evidence type="ECO:0000256" key="3">
    <source>
        <dbReference type="ARBA" id="ARBA00022536"/>
    </source>
</evidence>
<feature type="signal peptide" evidence="21">
    <location>
        <begin position="1"/>
        <end position="29"/>
    </location>
</feature>
<evidence type="ECO:0000256" key="18">
    <source>
        <dbReference type="PIRNR" id="PIRNR000641"/>
    </source>
</evidence>
<dbReference type="PROSITE" id="PS00107">
    <property type="entry name" value="PROTEIN_KINASE_ATP"/>
    <property type="match status" value="1"/>
</dbReference>
<evidence type="ECO:0000256" key="13">
    <source>
        <dbReference type="ARBA" id="ARBA00023157"/>
    </source>
</evidence>
<dbReference type="PROSITE" id="PS00108">
    <property type="entry name" value="PROTEIN_KINASE_ST"/>
    <property type="match status" value="1"/>
</dbReference>
<dbReference type="InterPro" id="IPR051343">
    <property type="entry name" value="G-type_lectin_kinases/EP1-like"/>
</dbReference>
<gene>
    <name evidence="25" type="ORF">DCAR_0101371</name>
</gene>
<dbReference type="CDD" id="cd00028">
    <property type="entry name" value="B_lectin"/>
    <property type="match status" value="1"/>
</dbReference>
<dbReference type="AlphaFoldDB" id="A0AAF0W4I2"/>
<evidence type="ECO:0000256" key="17">
    <source>
        <dbReference type="ARBA" id="ARBA00048679"/>
    </source>
</evidence>
<keyword evidence="4 18" id="KW-0808">Transferase</keyword>
<dbReference type="PANTHER" id="PTHR47976">
    <property type="entry name" value="G-TYPE LECTIN S-RECEPTOR-LIKE SERINE/THREONINE-PROTEIN KINASE SD2-5"/>
    <property type="match status" value="1"/>
</dbReference>
<sequence length="792" mass="88946">MNINTNSSNKANSLSSLLLLLSAVYFVTARQKVTNIISQGSSLTPKGDSSWLSPSGLFAFGFYPQGQNRYGVGIFFAGLGVNKTVVWTASRDDPPVSDSVTLRLTADGRLILLQKSPDSSTDIVTPDKSISYASMLDTGNFVLYNSDQKIIWQSFDHPTEAILPGQILSNGQELFSSRSESDHATGIFRLKMQIDSNLVLYPADAIDASQFSYWASNTYGVNGVNVALNLEPNGNLYLLNSSATIVKNLTDGFSEKQRVYLLKIDPDGILRLYSLSLDKKGNGSLIVWQSSADRCSPKGVCGLNGFCTLYDNEPQCECVPGFDYVSPGNWPAGCKRNYTVDRCKNNDRRIPYSMRSLENTQWEDDPYSVLKMTTEECRTACLEDCNCEAAFYKDGKCRKQRLPLRYGRRLLTDSNVAYIKWASSTAVIAAAPTYPKTEKKKVRRLVILLICVSLVALAFMVFVIFGFLAYRHQRRAYKKISAKSNYQSMEDIAPRSFTYAELEKVTNGFQEEIGRGASGTIYKGTLEFNNKVVAVKRLEKPLAEGEKEFQNEMKVIGKTHHRNLVRLLGYSHDGPKKLLVYEYMVNGSLADILFDPQHPPRWDERIRIALDIARGILYLHEECETQIIHCDIKPQNVLIDAYRSAKIADFGLAKLLKADQTKTYTGLRGTRGYVAPEWHQNKAVTVKVDVYSFGIMLLEIICCRKGVDFSLSEEEAVLEEWVYQCFQNNELAKLITDSTTNMLKFERMVRVGLWCILDEPSLRPSMKKVLLMLEGTVDIPVPPSFNSYLTAI</sequence>
<dbReference type="PROSITE" id="PS50927">
    <property type="entry name" value="BULB_LECTIN"/>
    <property type="match status" value="2"/>
</dbReference>
<reference evidence="25" key="1">
    <citation type="journal article" date="2016" name="Nat. Genet.">
        <title>A high-quality carrot genome assembly provides new insights into carotenoid accumulation and asterid genome evolution.</title>
        <authorList>
            <person name="Iorizzo M."/>
            <person name="Ellison S."/>
            <person name="Senalik D."/>
            <person name="Zeng P."/>
            <person name="Satapoomin P."/>
            <person name="Huang J."/>
            <person name="Bowman M."/>
            <person name="Iovene M."/>
            <person name="Sanseverino W."/>
            <person name="Cavagnaro P."/>
            <person name="Yildiz M."/>
            <person name="Macko-Podgorni A."/>
            <person name="Moranska E."/>
            <person name="Grzebelus E."/>
            <person name="Grzebelus D."/>
            <person name="Ashrafi H."/>
            <person name="Zheng Z."/>
            <person name="Cheng S."/>
            <person name="Spooner D."/>
            <person name="Van Deynze A."/>
            <person name="Simon P."/>
        </authorList>
    </citation>
    <scope>NUCLEOTIDE SEQUENCE</scope>
    <source>
        <tissue evidence="25">Leaf</tissue>
    </source>
</reference>
<keyword evidence="2 18" id="KW-0723">Serine/threonine-protein kinase</keyword>
<feature type="domain" description="Protein kinase" evidence="22">
    <location>
        <begin position="507"/>
        <end position="789"/>
    </location>
</feature>
<dbReference type="SUPFAM" id="SSF51110">
    <property type="entry name" value="alpha-D-mannose-specific plant lectins"/>
    <property type="match status" value="2"/>
</dbReference>
<dbReference type="GO" id="GO:0004674">
    <property type="term" value="F:protein serine/threonine kinase activity"/>
    <property type="evidence" value="ECO:0007669"/>
    <property type="project" value="UniProtKB-KW"/>
</dbReference>
<evidence type="ECO:0000256" key="10">
    <source>
        <dbReference type="ARBA" id="ARBA00022840"/>
    </source>
</evidence>
<dbReference type="InterPro" id="IPR011009">
    <property type="entry name" value="Kinase-like_dom_sf"/>
</dbReference>
<keyword evidence="10 18" id="KW-0067">ATP-binding</keyword>
<comment type="catalytic activity">
    <reaction evidence="16 18">
        <text>L-threonyl-[protein] + ATP = O-phospho-L-threonyl-[protein] + ADP + H(+)</text>
        <dbReference type="Rhea" id="RHEA:46608"/>
        <dbReference type="Rhea" id="RHEA-COMP:11060"/>
        <dbReference type="Rhea" id="RHEA-COMP:11605"/>
        <dbReference type="ChEBI" id="CHEBI:15378"/>
        <dbReference type="ChEBI" id="CHEBI:30013"/>
        <dbReference type="ChEBI" id="CHEBI:30616"/>
        <dbReference type="ChEBI" id="CHEBI:61977"/>
        <dbReference type="ChEBI" id="CHEBI:456216"/>
        <dbReference type="EC" id="2.7.11.1"/>
    </reaction>
</comment>
<comment type="catalytic activity">
    <reaction evidence="17 18">
        <text>L-seryl-[protein] + ATP = O-phospho-L-seryl-[protein] + ADP + H(+)</text>
        <dbReference type="Rhea" id="RHEA:17989"/>
        <dbReference type="Rhea" id="RHEA-COMP:9863"/>
        <dbReference type="Rhea" id="RHEA-COMP:11604"/>
        <dbReference type="ChEBI" id="CHEBI:15378"/>
        <dbReference type="ChEBI" id="CHEBI:29999"/>
        <dbReference type="ChEBI" id="CHEBI:30616"/>
        <dbReference type="ChEBI" id="CHEBI:83421"/>
        <dbReference type="ChEBI" id="CHEBI:456216"/>
        <dbReference type="EC" id="2.7.11.1"/>
    </reaction>
</comment>
<dbReference type="Pfam" id="PF00954">
    <property type="entry name" value="S_locus_glycop"/>
    <property type="match status" value="1"/>
</dbReference>
<keyword evidence="8 18" id="KW-0547">Nucleotide-binding</keyword>
<dbReference type="FunFam" id="2.90.10.10:FF:000026">
    <property type="entry name" value="Serine/threonine-protein kinase"/>
    <property type="match status" value="1"/>
</dbReference>
<evidence type="ECO:0000256" key="6">
    <source>
        <dbReference type="ARBA" id="ARBA00022729"/>
    </source>
</evidence>
<dbReference type="InterPro" id="IPR000858">
    <property type="entry name" value="S_locus_glycoprot_dom"/>
</dbReference>
<evidence type="ECO:0000256" key="8">
    <source>
        <dbReference type="ARBA" id="ARBA00022741"/>
    </source>
</evidence>
<feature type="binding site" evidence="19">
    <location>
        <position position="536"/>
    </location>
    <ligand>
        <name>ATP</name>
        <dbReference type="ChEBI" id="CHEBI:30616"/>
    </ligand>
</feature>
<evidence type="ECO:0000256" key="20">
    <source>
        <dbReference type="SAM" id="Phobius"/>
    </source>
</evidence>
<dbReference type="PANTHER" id="PTHR47976:SF7">
    <property type="entry name" value="RECEPTOR-LIKE SERINE_THREONINE-PROTEIN KINASE"/>
    <property type="match status" value="1"/>
</dbReference>
<accession>A0AAF0W4I2</accession>
<keyword evidence="12 20" id="KW-0472">Membrane</keyword>
<dbReference type="SMART" id="SM00108">
    <property type="entry name" value="B_lectin"/>
    <property type="match status" value="2"/>
</dbReference>
<keyword evidence="7" id="KW-0430">Lectin</keyword>
<evidence type="ECO:0000256" key="9">
    <source>
        <dbReference type="ARBA" id="ARBA00022777"/>
    </source>
</evidence>
<evidence type="ECO:0000256" key="21">
    <source>
        <dbReference type="SAM" id="SignalP"/>
    </source>
</evidence>
<evidence type="ECO:0000256" key="1">
    <source>
        <dbReference type="ARBA" id="ARBA00004479"/>
    </source>
</evidence>
<dbReference type="PROSITE" id="PS50011">
    <property type="entry name" value="PROTEIN_KINASE_DOM"/>
    <property type="match status" value="1"/>
</dbReference>
<dbReference type="PROSITE" id="PS50948">
    <property type="entry name" value="PAN"/>
    <property type="match status" value="1"/>
</dbReference>
<dbReference type="Pfam" id="PF01453">
    <property type="entry name" value="B_lectin"/>
    <property type="match status" value="1"/>
</dbReference>
<comment type="subcellular location">
    <subcellularLocation>
        <location evidence="1">Membrane</location>
        <topology evidence="1">Single-pass type I membrane protein</topology>
    </subcellularLocation>
</comment>
<evidence type="ECO:0000256" key="11">
    <source>
        <dbReference type="ARBA" id="ARBA00022989"/>
    </source>
</evidence>
<keyword evidence="6 21" id="KW-0732">Signal</keyword>
<feature type="chain" id="PRO_5042013641" description="Receptor-like serine/threonine-protein kinase" evidence="21">
    <location>
        <begin position="30"/>
        <end position="792"/>
    </location>
</feature>
<dbReference type="InterPro" id="IPR024171">
    <property type="entry name" value="SRK-like_kinase"/>
</dbReference>
<organism evidence="25 26">
    <name type="scientific">Daucus carota subsp. sativus</name>
    <name type="common">Carrot</name>
    <dbReference type="NCBI Taxonomy" id="79200"/>
    <lineage>
        <taxon>Eukaryota</taxon>
        <taxon>Viridiplantae</taxon>
        <taxon>Streptophyta</taxon>
        <taxon>Embryophyta</taxon>
        <taxon>Tracheophyta</taxon>
        <taxon>Spermatophyta</taxon>
        <taxon>Magnoliopsida</taxon>
        <taxon>eudicotyledons</taxon>
        <taxon>Gunneridae</taxon>
        <taxon>Pentapetalae</taxon>
        <taxon>asterids</taxon>
        <taxon>campanulids</taxon>
        <taxon>Apiales</taxon>
        <taxon>Apiaceae</taxon>
        <taxon>Apioideae</taxon>
        <taxon>Scandiceae</taxon>
        <taxon>Daucinae</taxon>
        <taxon>Daucus</taxon>
        <taxon>Daucus sect. Daucus</taxon>
    </lineage>
</organism>
<keyword evidence="9 18" id="KW-0418">Kinase</keyword>
<dbReference type="InterPro" id="IPR017441">
    <property type="entry name" value="Protein_kinase_ATP_BS"/>
</dbReference>
<keyword evidence="15" id="KW-0325">Glycoprotein</keyword>
<keyword evidence="11 20" id="KW-1133">Transmembrane helix</keyword>
<keyword evidence="13" id="KW-1015">Disulfide bond</keyword>
<evidence type="ECO:0000256" key="2">
    <source>
        <dbReference type="ARBA" id="ARBA00022527"/>
    </source>
</evidence>
<evidence type="ECO:0000256" key="12">
    <source>
        <dbReference type="ARBA" id="ARBA00023136"/>
    </source>
</evidence>
<dbReference type="SMART" id="SM00220">
    <property type="entry name" value="S_TKc"/>
    <property type="match status" value="1"/>
</dbReference>
<feature type="domain" description="Apple" evidence="24">
    <location>
        <begin position="343"/>
        <end position="423"/>
    </location>
</feature>
<dbReference type="InterPro" id="IPR003609">
    <property type="entry name" value="Pan_app"/>
</dbReference>
<dbReference type="GO" id="GO:0016020">
    <property type="term" value="C:membrane"/>
    <property type="evidence" value="ECO:0007669"/>
    <property type="project" value="UniProtKB-SubCell"/>
</dbReference>
<dbReference type="InterPro" id="IPR008271">
    <property type="entry name" value="Ser/Thr_kinase_AS"/>
</dbReference>
<evidence type="ECO:0000259" key="24">
    <source>
        <dbReference type="PROSITE" id="PS50948"/>
    </source>
</evidence>
<keyword evidence="14" id="KW-0675">Receptor</keyword>
<feature type="transmembrane region" description="Helical" evidence="20">
    <location>
        <begin position="445"/>
        <end position="470"/>
    </location>
</feature>
<dbReference type="Gene3D" id="3.30.200.20">
    <property type="entry name" value="Phosphorylase Kinase, domain 1"/>
    <property type="match status" value="1"/>
</dbReference>
<reference evidence="25" key="2">
    <citation type="submission" date="2022-03" db="EMBL/GenBank/DDBJ databases">
        <title>Draft title - Genomic analysis of global carrot germplasm unveils the trajectory of domestication and the origin of high carotenoid orange carrot.</title>
        <authorList>
            <person name="Iorizzo M."/>
            <person name="Ellison S."/>
            <person name="Senalik D."/>
            <person name="Macko-Podgorni A."/>
            <person name="Grzebelus D."/>
            <person name="Bostan H."/>
            <person name="Rolling W."/>
            <person name="Curaba J."/>
            <person name="Simon P."/>
        </authorList>
    </citation>
    <scope>NUCLEOTIDE SEQUENCE</scope>
    <source>
        <tissue evidence="25">Leaf</tissue>
    </source>
</reference>
<dbReference type="Gene3D" id="2.90.10.10">
    <property type="entry name" value="Bulb-type lectin domain"/>
    <property type="match status" value="2"/>
</dbReference>
<protein>
    <recommendedName>
        <fullName evidence="18">Receptor-like serine/threonine-protein kinase</fullName>
        <ecNumber evidence="18">2.7.11.1</ecNumber>
    </recommendedName>
</protein>
<name>A0AAF0W4I2_DAUCS</name>
<feature type="domain" description="Bulb-type lectin" evidence="23">
    <location>
        <begin position="159"/>
        <end position="285"/>
    </location>
</feature>
<keyword evidence="26" id="KW-1185">Reference proteome</keyword>
<dbReference type="Proteomes" id="UP000077755">
    <property type="component" value="Chromosome 1"/>
</dbReference>
<comment type="similarity">
    <text evidence="18">Belongs to the protein kinase superfamily. Ser/Thr protein kinase family.</text>
</comment>
<dbReference type="EMBL" id="CP093343">
    <property type="protein sequence ID" value="WOG82209.1"/>
    <property type="molecule type" value="Genomic_DNA"/>
</dbReference>
<dbReference type="CDD" id="cd00053">
    <property type="entry name" value="EGF"/>
    <property type="match status" value="1"/>
</dbReference>
<dbReference type="GO" id="GO:0030246">
    <property type="term" value="F:carbohydrate binding"/>
    <property type="evidence" value="ECO:0007669"/>
    <property type="project" value="UniProtKB-KW"/>
</dbReference>
<dbReference type="Pfam" id="PF08276">
    <property type="entry name" value="PAN_2"/>
    <property type="match status" value="1"/>
</dbReference>
<evidence type="ECO:0000256" key="14">
    <source>
        <dbReference type="ARBA" id="ARBA00023170"/>
    </source>
</evidence>
<dbReference type="Pfam" id="PF00069">
    <property type="entry name" value="Pkinase"/>
    <property type="match status" value="1"/>
</dbReference>
<dbReference type="FunFam" id="1.10.510.10:FF:000237">
    <property type="entry name" value="G-type lectin S-receptor-like serine/threonine-protein kinase"/>
    <property type="match status" value="1"/>
</dbReference>
<dbReference type="InterPro" id="IPR000719">
    <property type="entry name" value="Prot_kinase_dom"/>
</dbReference>
<dbReference type="FunFam" id="3.30.200.20:FF:000059">
    <property type="entry name" value="S-receptor-like serine/threonine-protein kinase"/>
    <property type="match status" value="1"/>
</dbReference>
<proteinExistence type="inferred from homology"/>
<dbReference type="Gene3D" id="1.10.510.10">
    <property type="entry name" value="Transferase(Phosphotransferase) domain 1"/>
    <property type="match status" value="1"/>
</dbReference>
<dbReference type="CDD" id="cd14066">
    <property type="entry name" value="STKc_IRAK"/>
    <property type="match status" value="1"/>
</dbReference>
<dbReference type="GO" id="GO:0048544">
    <property type="term" value="P:recognition of pollen"/>
    <property type="evidence" value="ECO:0007669"/>
    <property type="project" value="InterPro"/>
</dbReference>
<evidence type="ECO:0000256" key="19">
    <source>
        <dbReference type="PROSITE-ProRule" id="PRU10141"/>
    </source>
</evidence>
<feature type="domain" description="Bulb-type lectin" evidence="23">
    <location>
        <begin position="34"/>
        <end position="156"/>
    </location>
</feature>
<evidence type="ECO:0000259" key="22">
    <source>
        <dbReference type="PROSITE" id="PS50011"/>
    </source>
</evidence>
<dbReference type="EC" id="2.7.11.1" evidence="18"/>
<evidence type="ECO:0000256" key="16">
    <source>
        <dbReference type="ARBA" id="ARBA00047899"/>
    </source>
</evidence>
<dbReference type="SUPFAM" id="SSF56112">
    <property type="entry name" value="Protein kinase-like (PK-like)"/>
    <property type="match status" value="1"/>
</dbReference>
<evidence type="ECO:0000256" key="7">
    <source>
        <dbReference type="ARBA" id="ARBA00022734"/>
    </source>
</evidence>
<evidence type="ECO:0000256" key="4">
    <source>
        <dbReference type="ARBA" id="ARBA00022679"/>
    </source>
</evidence>
<evidence type="ECO:0000256" key="5">
    <source>
        <dbReference type="ARBA" id="ARBA00022692"/>
    </source>
</evidence>
<dbReference type="InterPro" id="IPR036426">
    <property type="entry name" value="Bulb-type_lectin_dom_sf"/>
</dbReference>
<keyword evidence="5 20" id="KW-0812">Transmembrane</keyword>
<dbReference type="GO" id="GO:0005524">
    <property type="term" value="F:ATP binding"/>
    <property type="evidence" value="ECO:0007669"/>
    <property type="project" value="UniProtKB-UniRule"/>
</dbReference>
<dbReference type="InterPro" id="IPR001480">
    <property type="entry name" value="Bulb-type_lectin_dom"/>
</dbReference>
<evidence type="ECO:0000313" key="25">
    <source>
        <dbReference type="EMBL" id="WOG82209.1"/>
    </source>
</evidence>